<sequence>MSSPLAVWTLSLDNLHLVQNNPLDGLAQHAPNSVVSTSLGLFSSLQCRGWPFLTHSSSSESPLIVVERRLLRQFVIHAMRIMEKRRSFGVFTGRVAQEALDDVRVRFSAHESVVLLSDEEQHGHKALGRESAEQFVPWATDTKQAWNDESLVTFGLGYLSRWQKRQRGANQLSGLLHGQTRRHENTGFGPETVERFALSGDSIDGWKVA</sequence>
<reference evidence="1 2" key="1">
    <citation type="journal article" date="2022" name="G3 (Bethesda)">
        <title>Enemy or ally: a genomic approach to elucidate the lifestyle of Phyllosticta citrichinaensis.</title>
        <authorList>
            <person name="Buijs V.A."/>
            <person name="Groenewald J.Z."/>
            <person name="Haridas S."/>
            <person name="LaButti K.M."/>
            <person name="Lipzen A."/>
            <person name="Martin F.M."/>
            <person name="Barry K."/>
            <person name="Grigoriev I.V."/>
            <person name="Crous P.W."/>
            <person name="Seidl M.F."/>
        </authorList>
    </citation>
    <scope>NUCLEOTIDE SEQUENCE [LARGE SCALE GENOMIC DNA]</scope>
    <source>
        <strain evidence="1 2">CBS 129764</strain>
    </source>
</reference>
<dbReference type="EMBL" id="JBBWUH010000003">
    <property type="protein sequence ID" value="KAK8173486.1"/>
    <property type="molecule type" value="Genomic_DNA"/>
</dbReference>
<evidence type="ECO:0000313" key="2">
    <source>
        <dbReference type="Proteomes" id="UP001456524"/>
    </source>
</evidence>
<accession>A0ABR1XYV3</accession>
<dbReference type="Proteomes" id="UP001456524">
    <property type="component" value="Unassembled WGS sequence"/>
</dbReference>
<comment type="caution">
    <text evidence="1">The sequence shown here is derived from an EMBL/GenBank/DDBJ whole genome shotgun (WGS) entry which is preliminary data.</text>
</comment>
<keyword evidence="2" id="KW-1185">Reference proteome</keyword>
<organism evidence="1 2">
    <name type="scientific">Phyllosticta citrichinensis</name>
    <dbReference type="NCBI Taxonomy" id="1130410"/>
    <lineage>
        <taxon>Eukaryota</taxon>
        <taxon>Fungi</taxon>
        <taxon>Dikarya</taxon>
        <taxon>Ascomycota</taxon>
        <taxon>Pezizomycotina</taxon>
        <taxon>Dothideomycetes</taxon>
        <taxon>Dothideomycetes incertae sedis</taxon>
        <taxon>Botryosphaeriales</taxon>
        <taxon>Phyllostictaceae</taxon>
        <taxon>Phyllosticta</taxon>
    </lineage>
</organism>
<evidence type="ECO:0000313" key="1">
    <source>
        <dbReference type="EMBL" id="KAK8173486.1"/>
    </source>
</evidence>
<name>A0ABR1XYV3_9PEZI</name>
<protein>
    <submittedName>
        <fullName evidence="1">Uncharacterized protein</fullName>
    </submittedName>
</protein>
<gene>
    <name evidence="1" type="ORF">IWX90DRAFT_412903</name>
</gene>
<proteinExistence type="predicted"/>